<feature type="compositionally biased region" description="Basic and acidic residues" evidence="7">
    <location>
        <begin position="141"/>
        <end position="159"/>
    </location>
</feature>
<evidence type="ECO:0000256" key="1">
    <source>
        <dbReference type="ARBA" id="ARBA00004300"/>
    </source>
</evidence>
<feature type="compositionally biased region" description="Polar residues" evidence="7">
    <location>
        <begin position="250"/>
        <end position="260"/>
    </location>
</feature>
<feature type="coiled-coil region" evidence="6">
    <location>
        <begin position="664"/>
        <end position="1088"/>
    </location>
</feature>
<comment type="caution">
    <text evidence="8">The sequence shown here is derived from an EMBL/GenBank/DDBJ whole genome shotgun (WGS) entry which is preliminary data.</text>
</comment>
<evidence type="ECO:0000256" key="6">
    <source>
        <dbReference type="SAM" id="Coils"/>
    </source>
</evidence>
<evidence type="ECO:0000256" key="3">
    <source>
        <dbReference type="ARBA" id="ARBA00022490"/>
    </source>
</evidence>
<dbReference type="EMBL" id="JARGDH010000001">
    <property type="protein sequence ID" value="KAL0280754.1"/>
    <property type="molecule type" value="Genomic_DNA"/>
</dbReference>
<feature type="region of interest" description="Disordered" evidence="7">
    <location>
        <begin position="86"/>
        <end position="272"/>
    </location>
</feature>
<protein>
    <submittedName>
        <fullName evidence="8">Uncharacterized protein</fullName>
    </submittedName>
</protein>
<evidence type="ECO:0000313" key="8">
    <source>
        <dbReference type="EMBL" id="KAL0280752.1"/>
    </source>
</evidence>
<feature type="compositionally biased region" description="Polar residues" evidence="7">
    <location>
        <begin position="115"/>
        <end position="140"/>
    </location>
</feature>
<feature type="compositionally biased region" description="Acidic residues" evidence="7">
    <location>
        <begin position="437"/>
        <end position="453"/>
    </location>
</feature>
<dbReference type="InterPro" id="IPR026099">
    <property type="entry name" value="Odf2-rel"/>
</dbReference>
<feature type="compositionally biased region" description="Polar residues" evidence="7">
    <location>
        <begin position="454"/>
        <end position="463"/>
    </location>
</feature>
<accession>A0AAW2IEG8</accession>
<sequence length="1122" mass="128374">MMKRRKPHSSRGRTPDYLETTLRKFDRETATKEFNETMETIKKYADNGNLPQIYDPLKSCFEVLKPFHLSDLDMSNDFEQYFLGFPKKEDSSNDMSSSGDGSGKKSQKVFIPPLNLSQKNGSEGTDSDVENSLPNIPQTKPTEKTPRKESARSRPESKMSEGVPLRNEDSQDTFEYGFLSSGEKSQSEEECGTEKRPESEQKSDRKDEIKPPSLASNGDVGSPKLTARTNRTKETTASSSDEMSDGNGDANHSSRMSDSQVTHELRLADERATRTVRMIEQIREAIAAYQEKDTMTEEENRELKKNQHKLSKNLQQLEKITARVKQLVGLADKTFKKKWDELEKSELGQMEEDLKAGGDTADVHDHGRPTDKLSPKMEEGEGITEVTAEPDAMSNRSAGAEDVKPKSNLVAHSSEGSGRDTPRTRLRKDLKKLSEDLNADLDDSEIDTTDEMETPTSSKNGSVQDLEKLRTPKTEKPSPRNEQPLRLLLPSESLETKMSKILANEARPLAKVQSISAMESISGFKTPSLPSVDSDTKSVPEVMLSLTGRLSESYSMQEKLAAENADLEGLRYQLQEELITKENAVELLQRKVANLQAEMRLMVRENAQLNDRLIGQGMSPPYEDKISVKVAPPTQDDIVDMKLEEYKETTQTLESTVCSLETEVKRIQQELQLVQKERQELENQRKTMKININVQRRGMGTHGGLLNPLPPRDSNTELQVREMKEQYDRLQQDFNNKLLEVASLRAQNDKLMEITDKAREEKDYCEEQCKSLEKRLKQLEGEKTKMLGSKEQLFEQEQQMSVIKARYREAQDEIDELRNQLDDQTAQCDDYRNKYLQAQQQVEEQIRQIDHMELENQRAREEQNAEIQRVKQCFQEKLSELTPLADILKETQMKLQEAQQLRMIAESNLEELKRELQESKERSNTLLRRIESERSTQQLGLDERSQMAARLESWEKKCNELRDENAKLKTTVVRLEEASAQNEKRLDEKLHEVAQFANQLETLREESARQVARCKDRNETVKRSLQNQIADLERQLAQARATARTAQKDKDEIRQRMQTQINNLNDNFEQAQLRIKSLQSHVNFLKNSYSGMFTPEPSNMSLVDSASGFLIEPPCNPCDCTY</sequence>
<feature type="compositionally biased region" description="Basic and acidic residues" evidence="7">
    <location>
        <begin position="192"/>
        <end position="210"/>
    </location>
</feature>
<keyword evidence="5" id="KW-0206">Cytoskeleton</keyword>
<proteinExistence type="inferred from homology"/>
<dbReference type="GO" id="GO:0005813">
    <property type="term" value="C:centrosome"/>
    <property type="evidence" value="ECO:0007669"/>
    <property type="project" value="UniProtKB-SubCell"/>
</dbReference>
<comment type="similarity">
    <text evidence="2">Belongs to the ODF2 family.</text>
</comment>
<feature type="compositionally biased region" description="Basic and acidic residues" evidence="7">
    <location>
        <begin position="465"/>
        <end position="479"/>
    </location>
</feature>
<evidence type="ECO:0000256" key="5">
    <source>
        <dbReference type="ARBA" id="ARBA00023212"/>
    </source>
</evidence>
<organism evidence="8">
    <name type="scientific">Menopon gallinae</name>
    <name type="common">poultry shaft louse</name>
    <dbReference type="NCBI Taxonomy" id="328185"/>
    <lineage>
        <taxon>Eukaryota</taxon>
        <taxon>Metazoa</taxon>
        <taxon>Ecdysozoa</taxon>
        <taxon>Arthropoda</taxon>
        <taxon>Hexapoda</taxon>
        <taxon>Insecta</taxon>
        <taxon>Pterygota</taxon>
        <taxon>Neoptera</taxon>
        <taxon>Paraneoptera</taxon>
        <taxon>Psocodea</taxon>
        <taxon>Troctomorpha</taxon>
        <taxon>Phthiraptera</taxon>
        <taxon>Amblycera</taxon>
        <taxon>Menoponidae</taxon>
        <taxon>Menopon</taxon>
    </lineage>
</organism>
<dbReference type="EMBL" id="JARGDH010000001">
    <property type="protein sequence ID" value="KAL0280753.1"/>
    <property type="molecule type" value="Genomic_DNA"/>
</dbReference>
<feature type="compositionally biased region" description="Basic and acidic residues" evidence="7">
    <location>
        <begin position="348"/>
        <end position="379"/>
    </location>
</feature>
<dbReference type="GO" id="GO:1902017">
    <property type="term" value="P:regulation of cilium assembly"/>
    <property type="evidence" value="ECO:0007669"/>
    <property type="project" value="TreeGrafter"/>
</dbReference>
<dbReference type="AlphaFoldDB" id="A0AAW2IEG8"/>
<feature type="region of interest" description="Disordered" evidence="7">
    <location>
        <begin position="348"/>
        <end position="487"/>
    </location>
</feature>
<name>A0AAW2IEG8_9NEOP</name>
<dbReference type="PANTHER" id="PTHR23162:SF10">
    <property type="entry name" value="FI13205P"/>
    <property type="match status" value="1"/>
</dbReference>
<evidence type="ECO:0000256" key="7">
    <source>
        <dbReference type="SAM" id="MobiDB-lite"/>
    </source>
</evidence>
<keyword evidence="3" id="KW-0963">Cytoplasm</keyword>
<feature type="compositionally biased region" description="Basic and acidic residues" evidence="7">
    <location>
        <begin position="261"/>
        <end position="272"/>
    </location>
</feature>
<keyword evidence="4 6" id="KW-0175">Coiled coil</keyword>
<gene>
    <name evidence="8" type="ORF">PYX00_001960</name>
</gene>
<evidence type="ECO:0000256" key="4">
    <source>
        <dbReference type="ARBA" id="ARBA00023054"/>
    </source>
</evidence>
<feature type="coiled-coil region" evidence="6">
    <location>
        <begin position="279"/>
        <end position="320"/>
    </location>
</feature>
<evidence type="ECO:0000256" key="2">
    <source>
        <dbReference type="ARBA" id="ARBA00009316"/>
    </source>
</evidence>
<feature type="coiled-coil region" evidence="6">
    <location>
        <begin position="557"/>
        <end position="612"/>
    </location>
</feature>
<reference evidence="8" key="1">
    <citation type="journal article" date="2024" name="Gigascience">
        <title>Chromosome-level genome of the poultry shaft louse Menopon gallinae provides insight into the host-switching and adaptive evolution of parasitic lice.</title>
        <authorList>
            <person name="Xu Y."/>
            <person name="Ma L."/>
            <person name="Liu S."/>
            <person name="Liang Y."/>
            <person name="Liu Q."/>
            <person name="He Z."/>
            <person name="Tian L."/>
            <person name="Duan Y."/>
            <person name="Cai W."/>
            <person name="Li H."/>
            <person name="Song F."/>
        </authorList>
    </citation>
    <scope>NUCLEOTIDE SEQUENCE</scope>
    <source>
        <strain evidence="8">Cailab_2023a</strain>
    </source>
</reference>
<comment type="subcellular location">
    <subcellularLocation>
        <location evidence="1">Cytoplasm</location>
        <location evidence="1">Cytoskeleton</location>
        <location evidence="1">Microtubule organizing center</location>
        <location evidence="1">Centrosome</location>
    </subcellularLocation>
</comment>
<dbReference type="PANTHER" id="PTHR23162">
    <property type="entry name" value="OUTER DENSE FIBER OF SPERM TAILS 2"/>
    <property type="match status" value="1"/>
</dbReference>
<dbReference type="EMBL" id="JARGDH010000001">
    <property type="protein sequence ID" value="KAL0280752.1"/>
    <property type="molecule type" value="Genomic_DNA"/>
</dbReference>